<evidence type="ECO:0000256" key="5">
    <source>
        <dbReference type="ARBA" id="ARBA00023136"/>
    </source>
</evidence>
<accession>A0A3S8RPR2</accession>
<protein>
    <submittedName>
        <fullName evidence="8">ABC transporter permease</fullName>
    </submittedName>
</protein>
<evidence type="ECO:0000256" key="2">
    <source>
        <dbReference type="ARBA" id="ARBA00022475"/>
    </source>
</evidence>
<feature type="transmembrane region" description="Helical" evidence="6">
    <location>
        <begin position="390"/>
        <end position="412"/>
    </location>
</feature>
<dbReference type="GO" id="GO:0140359">
    <property type="term" value="F:ABC-type transporter activity"/>
    <property type="evidence" value="ECO:0007669"/>
    <property type="project" value="InterPro"/>
</dbReference>
<feature type="transmembrane region" description="Helical" evidence="6">
    <location>
        <begin position="28"/>
        <end position="47"/>
    </location>
</feature>
<keyword evidence="5 6" id="KW-0472">Membrane</keyword>
<feature type="transmembrane region" description="Helical" evidence="6">
    <location>
        <begin position="280"/>
        <end position="299"/>
    </location>
</feature>
<dbReference type="InterPro" id="IPR051449">
    <property type="entry name" value="ABC-2_transporter_component"/>
</dbReference>
<evidence type="ECO:0000256" key="1">
    <source>
        <dbReference type="ARBA" id="ARBA00004651"/>
    </source>
</evidence>
<dbReference type="KEGG" id="plen:EIM92_01410"/>
<dbReference type="GO" id="GO:0005886">
    <property type="term" value="C:plasma membrane"/>
    <property type="evidence" value="ECO:0007669"/>
    <property type="project" value="UniProtKB-SubCell"/>
</dbReference>
<reference evidence="8 9" key="1">
    <citation type="submission" date="2018-11" db="EMBL/GenBank/DDBJ databases">
        <title>Genome sequencing of Paenibacillus lentus DSM25539(T).</title>
        <authorList>
            <person name="Kook J.-K."/>
            <person name="Park S.-N."/>
            <person name="Lim Y.K."/>
        </authorList>
    </citation>
    <scope>NUCLEOTIDE SEQUENCE [LARGE SCALE GENOMIC DNA]</scope>
    <source>
        <strain evidence="8 9">DSM 25539</strain>
    </source>
</reference>
<proteinExistence type="predicted"/>
<dbReference type="OrthoDB" id="1952619at2"/>
<dbReference type="PANTHER" id="PTHR30294">
    <property type="entry name" value="MEMBRANE COMPONENT OF ABC TRANSPORTER YHHJ-RELATED"/>
    <property type="match status" value="1"/>
</dbReference>
<name>A0A3S8RPR2_9BACL</name>
<keyword evidence="3 6" id="KW-0812">Transmembrane</keyword>
<feature type="domain" description="ABC-2 type transporter transmembrane" evidence="7">
    <location>
        <begin position="28"/>
        <end position="409"/>
    </location>
</feature>
<dbReference type="Proteomes" id="UP000273145">
    <property type="component" value="Chromosome"/>
</dbReference>
<feature type="transmembrane region" description="Helical" evidence="6">
    <location>
        <begin position="334"/>
        <end position="354"/>
    </location>
</feature>
<evidence type="ECO:0000313" key="8">
    <source>
        <dbReference type="EMBL" id="AZK45015.1"/>
    </source>
</evidence>
<comment type="subcellular location">
    <subcellularLocation>
        <location evidence="1">Cell membrane</location>
        <topology evidence="1">Multi-pass membrane protein</topology>
    </subcellularLocation>
</comment>
<dbReference type="Gene3D" id="3.40.1710.10">
    <property type="entry name" value="abc type-2 transporter like domain"/>
    <property type="match status" value="1"/>
</dbReference>
<keyword evidence="4 6" id="KW-1133">Transmembrane helix</keyword>
<keyword evidence="2" id="KW-1003">Cell membrane</keyword>
<dbReference type="Pfam" id="PF12698">
    <property type="entry name" value="ABC2_membrane_3"/>
    <property type="match status" value="1"/>
</dbReference>
<feature type="transmembrane region" description="Helical" evidence="6">
    <location>
        <begin position="305"/>
        <end position="329"/>
    </location>
</feature>
<evidence type="ECO:0000256" key="6">
    <source>
        <dbReference type="SAM" id="Phobius"/>
    </source>
</evidence>
<evidence type="ECO:0000259" key="7">
    <source>
        <dbReference type="Pfam" id="PF12698"/>
    </source>
</evidence>
<dbReference type="PANTHER" id="PTHR30294:SF29">
    <property type="entry name" value="MULTIDRUG ABC TRANSPORTER PERMEASE YBHS-RELATED"/>
    <property type="match status" value="1"/>
</dbReference>
<dbReference type="InterPro" id="IPR013525">
    <property type="entry name" value="ABC2_TM"/>
</dbReference>
<evidence type="ECO:0000256" key="4">
    <source>
        <dbReference type="ARBA" id="ARBA00022989"/>
    </source>
</evidence>
<sequence>MRTRREYTVKLFTIAWFELRTLARTRAVLLNLFLLPMVLIFILGNALSGNFADGTEASINMVRVMIVEAKPQPGRGAHEQTWVRSQPETAAGAHLVGLGFKEFLGSPEIEQRLQTEYVTNREETVEALIQREADFAVVIPYDFEQRVMTGMEAKWELIPGKDSMKNHIAEMIFQAYLDEVNRIQAAIIVLGSEGVVEAMKAMNDLDSTYVETATLNEQGKMYSSFQYYAASMLIMFLLYSGLSASISLSEERRNNTLYRLNAMPVSTLEIFTGKIVGNSLVAFLQAAVIIGGTSLLYGVDWGDHLGLLILICVLVVMASMMLAVVITLLVKSSVVARSVVVTVIVVMTFLSGGFQPLPIELVQRLGEFTVNHWALQGTLRLMLGVEPAEVMQYIMMLGLCCGLLLIAGIVSYRKVGYHE</sequence>
<evidence type="ECO:0000313" key="9">
    <source>
        <dbReference type="Proteomes" id="UP000273145"/>
    </source>
</evidence>
<keyword evidence="9" id="KW-1185">Reference proteome</keyword>
<dbReference type="EMBL" id="CP034248">
    <property type="protein sequence ID" value="AZK45015.1"/>
    <property type="molecule type" value="Genomic_DNA"/>
</dbReference>
<dbReference type="AlphaFoldDB" id="A0A3S8RPR2"/>
<gene>
    <name evidence="8" type="ORF">EIM92_01410</name>
</gene>
<organism evidence="8 9">
    <name type="scientific">Paenibacillus lentus</name>
    <dbReference type="NCBI Taxonomy" id="1338368"/>
    <lineage>
        <taxon>Bacteria</taxon>
        <taxon>Bacillati</taxon>
        <taxon>Bacillota</taxon>
        <taxon>Bacilli</taxon>
        <taxon>Bacillales</taxon>
        <taxon>Paenibacillaceae</taxon>
        <taxon>Paenibacillus</taxon>
    </lineage>
</organism>
<feature type="transmembrane region" description="Helical" evidence="6">
    <location>
        <begin position="227"/>
        <end position="249"/>
    </location>
</feature>
<evidence type="ECO:0000256" key="3">
    <source>
        <dbReference type="ARBA" id="ARBA00022692"/>
    </source>
</evidence>